<dbReference type="RefSeq" id="XP_009031115.1">
    <property type="nucleotide sequence ID" value="XM_009032867.1"/>
</dbReference>
<dbReference type="SUPFAM" id="SSF56219">
    <property type="entry name" value="DNase I-like"/>
    <property type="match status" value="1"/>
</dbReference>
<accession>T1FIH6</accession>
<dbReference type="Proteomes" id="UP000015101">
    <property type="component" value="Unassembled WGS sequence"/>
</dbReference>
<dbReference type="InterPro" id="IPR036691">
    <property type="entry name" value="Endo/exonu/phosph_ase_sf"/>
</dbReference>
<evidence type="ECO:0008006" key="4">
    <source>
        <dbReference type="Google" id="ProtNLM"/>
    </source>
</evidence>
<sequence>MAGKLFQVKEELADRIAALQTWIYNEKFVTESQRGKMKMKFTVGIWNVRSLWQAGRYTMLKKELGRCGYDVIGLCEEKIPYSLEDLKWSRGDNIQEVPNSRGMLRKSGVRLGTLNPGSLTGHFMEIVDMLERRRVDNCYLQETRWKLNSVSFIESLAQNVLELVRISSRLMLIILRMGEQVRILFSAYAPQTGFPHRTTINQERLLKAGDVFKDWPMGVERFDCSKLNKNGQRLLVFSP</sequence>
<proteinExistence type="predicted"/>
<organism evidence="2 3">
    <name type="scientific">Helobdella robusta</name>
    <name type="common">Californian leech</name>
    <dbReference type="NCBI Taxonomy" id="6412"/>
    <lineage>
        <taxon>Eukaryota</taxon>
        <taxon>Metazoa</taxon>
        <taxon>Spiralia</taxon>
        <taxon>Lophotrochozoa</taxon>
        <taxon>Annelida</taxon>
        <taxon>Clitellata</taxon>
        <taxon>Hirudinea</taxon>
        <taxon>Rhynchobdellida</taxon>
        <taxon>Glossiphoniidae</taxon>
        <taxon>Helobdella</taxon>
    </lineage>
</organism>
<dbReference type="EMBL" id="AMQM01008280">
    <property type="status" value="NOT_ANNOTATED_CDS"/>
    <property type="molecule type" value="Genomic_DNA"/>
</dbReference>
<dbReference type="EnsemblMetazoa" id="HelroT182617">
    <property type="protein sequence ID" value="HelroP182617"/>
    <property type="gene ID" value="HelroG182617"/>
</dbReference>
<name>T1FIH6_HELRO</name>
<keyword evidence="3" id="KW-1185">Reference proteome</keyword>
<evidence type="ECO:0000313" key="3">
    <source>
        <dbReference type="Proteomes" id="UP000015101"/>
    </source>
</evidence>
<evidence type="ECO:0000313" key="1">
    <source>
        <dbReference type="EMBL" id="ESN90790.1"/>
    </source>
</evidence>
<gene>
    <name evidence="2" type="primary">20208625</name>
    <name evidence="1" type="ORF">HELRODRAFT_182617</name>
</gene>
<dbReference type="CTD" id="20208625"/>
<dbReference type="InParanoid" id="T1FIH6"/>
<dbReference type="OrthoDB" id="6242194at2759"/>
<protein>
    <recommendedName>
        <fullName evidence="4">Endonuclease/exonuclease/phosphatase domain-containing protein</fullName>
    </recommendedName>
</protein>
<reference evidence="1 3" key="2">
    <citation type="journal article" date="2013" name="Nature">
        <title>Insights into bilaterian evolution from three spiralian genomes.</title>
        <authorList>
            <person name="Simakov O."/>
            <person name="Marletaz F."/>
            <person name="Cho S.J."/>
            <person name="Edsinger-Gonzales E."/>
            <person name="Havlak P."/>
            <person name="Hellsten U."/>
            <person name="Kuo D.H."/>
            <person name="Larsson T."/>
            <person name="Lv J."/>
            <person name="Arendt D."/>
            <person name="Savage R."/>
            <person name="Osoegawa K."/>
            <person name="de Jong P."/>
            <person name="Grimwood J."/>
            <person name="Chapman J.A."/>
            <person name="Shapiro H."/>
            <person name="Aerts A."/>
            <person name="Otillar R.P."/>
            <person name="Terry A.Y."/>
            <person name="Boore J.L."/>
            <person name="Grigoriev I.V."/>
            <person name="Lindberg D.R."/>
            <person name="Seaver E.C."/>
            <person name="Weisblat D.A."/>
            <person name="Putnam N.H."/>
            <person name="Rokhsar D.S."/>
        </authorList>
    </citation>
    <scope>NUCLEOTIDE SEQUENCE</scope>
</reference>
<evidence type="ECO:0000313" key="2">
    <source>
        <dbReference type="EnsemblMetazoa" id="HelroP182617"/>
    </source>
</evidence>
<dbReference type="HOGENOM" id="CLU_1162264_0_0_1"/>
<dbReference type="GeneID" id="20208625"/>
<dbReference type="KEGG" id="hro:HELRODRAFT_182617"/>
<dbReference type="AlphaFoldDB" id="T1FIH6"/>
<reference evidence="3" key="1">
    <citation type="submission" date="2012-12" db="EMBL/GenBank/DDBJ databases">
        <authorList>
            <person name="Hellsten U."/>
            <person name="Grimwood J."/>
            <person name="Chapman J.A."/>
            <person name="Shapiro H."/>
            <person name="Aerts A."/>
            <person name="Otillar R.P."/>
            <person name="Terry A.Y."/>
            <person name="Boore J.L."/>
            <person name="Simakov O."/>
            <person name="Marletaz F."/>
            <person name="Cho S.-J."/>
            <person name="Edsinger-Gonzales E."/>
            <person name="Havlak P."/>
            <person name="Kuo D.-H."/>
            <person name="Larsson T."/>
            <person name="Lv J."/>
            <person name="Arendt D."/>
            <person name="Savage R."/>
            <person name="Osoegawa K."/>
            <person name="de Jong P."/>
            <person name="Lindberg D.R."/>
            <person name="Seaver E.C."/>
            <person name="Weisblat D.A."/>
            <person name="Putnam N.H."/>
            <person name="Grigoriev I.V."/>
            <person name="Rokhsar D.S."/>
        </authorList>
    </citation>
    <scope>NUCLEOTIDE SEQUENCE</scope>
</reference>
<reference evidence="2" key="3">
    <citation type="submission" date="2015-06" db="UniProtKB">
        <authorList>
            <consortium name="EnsemblMetazoa"/>
        </authorList>
    </citation>
    <scope>IDENTIFICATION</scope>
</reference>
<dbReference type="EMBL" id="KB097747">
    <property type="protein sequence ID" value="ESN90790.1"/>
    <property type="molecule type" value="Genomic_DNA"/>
</dbReference>